<comment type="caution">
    <text evidence="1">Lacks conserved residue(s) required for the propagation of feature annotation.</text>
</comment>
<proteinExistence type="inferred from homology"/>
<keyword evidence="4" id="KW-1185">Reference proteome</keyword>
<comment type="similarity">
    <text evidence="1">Belongs to the lipase maturation factor family.</text>
</comment>
<reference evidence="3 4" key="1">
    <citation type="journal article" date="2019" name="Sci. Data">
        <title>Hybrid genome assembly and annotation of Danionella translucida.</title>
        <authorList>
            <person name="Kadobianskyi M."/>
            <person name="Schulze L."/>
            <person name="Schuelke M."/>
            <person name="Judkewitz B."/>
        </authorList>
    </citation>
    <scope>NUCLEOTIDE SEQUENCE [LARGE SCALE GENOMIC DNA]</scope>
    <source>
        <strain evidence="3 4">Bolton</strain>
    </source>
</reference>
<dbReference type="InterPro" id="IPR057434">
    <property type="entry name" value="LMF1/2_N"/>
</dbReference>
<keyword evidence="1" id="KW-0812">Transmembrane</keyword>
<dbReference type="PANTHER" id="PTHR14463:SF5">
    <property type="entry name" value="LIPASE MATURATION FACTOR 2"/>
    <property type="match status" value="1"/>
</dbReference>
<dbReference type="EMBL" id="SRMA01025677">
    <property type="protein sequence ID" value="TRY92078.1"/>
    <property type="molecule type" value="Genomic_DNA"/>
</dbReference>
<gene>
    <name evidence="3" type="ORF">DNTS_005867</name>
</gene>
<keyword evidence="1" id="KW-0256">Endoplasmic reticulum</keyword>
<evidence type="ECO:0000256" key="1">
    <source>
        <dbReference type="RuleBase" id="RU361229"/>
    </source>
</evidence>
<evidence type="ECO:0000313" key="3">
    <source>
        <dbReference type="EMBL" id="TRY92078.1"/>
    </source>
</evidence>
<dbReference type="STRING" id="623744.A0A553QQR2"/>
<feature type="domain" description="Lipase maturation factor 1/2 N-terminal" evidence="2">
    <location>
        <begin position="70"/>
        <end position="138"/>
    </location>
</feature>
<dbReference type="GO" id="GO:0005789">
    <property type="term" value="C:endoplasmic reticulum membrane"/>
    <property type="evidence" value="ECO:0007669"/>
    <property type="project" value="UniProtKB-SubCell"/>
</dbReference>
<dbReference type="InterPro" id="IPR009613">
    <property type="entry name" value="LMF"/>
</dbReference>
<dbReference type="PANTHER" id="PTHR14463">
    <property type="entry name" value="LIPASE MATURATION FACTOR"/>
    <property type="match status" value="1"/>
</dbReference>
<keyword evidence="1" id="KW-1133">Transmembrane helix</keyword>
<dbReference type="OrthoDB" id="5988002at2759"/>
<name>A0A553QQR2_9TELE</name>
<comment type="function">
    <text evidence="1">Involved in the maturation of specific proteins in the endoplasmic reticulum.</text>
</comment>
<protein>
    <recommendedName>
        <fullName evidence="1">Lipase maturation factor</fullName>
    </recommendedName>
</protein>
<accession>A0A553QQR2</accession>
<comment type="subcellular location">
    <subcellularLocation>
        <location evidence="1">Endoplasmic reticulum membrane</location>
        <topology evidence="1">Multi-pass membrane protein</topology>
    </subcellularLocation>
</comment>
<feature type="transmembrane region" description="Helical" evidence="1">
    <location>
        <begin position="32"/>
        <end position="50"/>
    </location>
</feature>
<feature type="transmembrane region" description="Helical" evidence="1">
    <location>
        <begin position="57"/>
        <end position="72"/>
    </location>
</feature>
<dbReference type="AlphaFoldDB" id="A0A553QQR2"/>
<dbReference type="Pfam" id="PF06762">
    <property type="entry name" value="LMF1"/>
    <property type="match status" value="1"/>
</dbReference>
<evidence type="ECO:0000259" key="2">
    <source>
        <dbReference type="Pfam" id="PF06762"/>
    </source>
</evidence>
<keyword evidence="1" id="KW-0472">Membrane</keyword>
<comment type="caution">
    <text evidence="3">The sequence shown here is derived from an EMBL/GenBank/DDBJ whole genome shotgun (WGS) entry which is preliminary data.</text>
</comment>
<evidence type="ECO:0000313" key="4">
    <source>
        <dbReference type="Proteomes" id="UP000316079"/>
    </source>
</evidence>
<dbReference type="GO" id="GO:0051604">
    <property type="term" value="P:protein maturation"/>
    <property type="evidence" value="ECO:0007669"/>
    <property type="project" value="InterPro"/>
</dbReference>
<sequence>MPNPQRPLLEQIQSSPSLLWLAPSLHLEPQQLLEVISLLGVALSLAAVLLARFRDSLLFFCLWALYLSLYTFEEDVLLLEAGFLAVLVAPLGLVCGRSSYRSHDPVSFWLTRWLFFRLTLCSGVSKLATGDPAWYGLSGPW</sequence>
<organism evidence="3 4">
    <name type="scientific">Danionella cerebrum</name>
    <dbReference type="NCBI Taxonomy" id="2873325"/>
    <lineage>
        <taxon>Eukaryota</taxon>
        <taxon>Metazoa</taxon>
        <taxon>Chordata</taxon>
        <taxon>Craniata</taxon>
        <taxon>Vertebrata</taxon>
        <taxon>Euteleostomi</taxon>
        <taxon>Actinopterygii</taxon>
        <taxon>Neopterygii</taxon>
        <taxon>Teleostei</taxon>
        <taxon>Ostariophysi</taxon>
        <taxon>Cypriniformes</taxon>
        <taxon>Danionidae</taxon>
        <taxon>Danioninae</taxon>
        <taxon>Danionella</taxon>
    </lineage>
</organism>
<dbReference type="Proteomes" id="UP000316079">
    <property type="component" value="Unassembled WGS sequence"/>
</dbReference>
<feature type="transmembrane region" description="Helical" evidence="1">
    <location>
        <begin position="78"/>
        <end position="96"/>
    </location>
</feature>